<accession>W7LDM6</accession>
<dbReference type="RefSeq" id="XP_018742877.1">
    <property type="nucleotide sequence ID" value="XM_018903659.1"/>
</dbReference>
<evidence type="ECO:0000313" key="1">
    <source>
        <dbReference type="EMBL" id="EWG36686.1"/>
    </source>
</evidence>
<gene>
    <name evidence="1" type="ORF">FVEG_14696</name>
</gene>
<dbReference type="EMBL" id="CM000578">
    <property type="protein sequence ID" value="EWG36686.1"/>
    <property type="molecule type" value="Genomic_DNA"/>
</dbReference>
<organism evidence="1 2">
    <name type="scientific">Gibberella moniliformis (strain M3125 / FGSC 7600)</name>
    <name type="common">Maize ear and stalk rot fungus</name>
    <name type="synonym">Fusarium verticillioides</name>
    <dbReference type="NCBI Taxonomy" id="334819"/>
    <lineage>
        <taxon>Eukaryota</taxon>
        <taxon>Fungi</taxon>
        <taxon>Dikarya</taxon>
        <taxon>Ascomycota</taxon>
        <taxon>Pezizomycotina</taxon>
        <taxon>Sordariomycetes</taxon>
        <taxon>Hypocreomycetidae</taxon>
        <taxon>Hypocreales</taxon>
        <taxon>Nectriaceae</taxon>
        <taxon>Fusarium</taxon>
        <taxon>Fusarium fujikuroi species complex</taxon>
    </lineage>
</organism>
<name>W7LDM6_GIBM7</name>
<reference evidence="1 2" key="1">
    <citation type="journal article" date="2010" name="Nature">
        <title>Comparative genomics reveals mobile pathogenicity chromosomes in Fusarium.</title>
        <authorList>
            <person name="Ma L.J."/>
            <person name="van der Does H.C."/>
            <person name="Borkovich K.A."/>
            <person name="Coleman J.J."/>
            <person name="Daboussi M.J."/>
            <person name="Di Pietro A."/>
            <person name="Dufresne M."/>
            <person name="Freitag M."/>
            <person name="Grabherr M."/>
            <person name="Henrissat B."/>
            <person name="Houterman P.M."/>
            <person name="Kang S."/>
            <person name="Shim W.B."/>
            <person name="Woloshuk C."/>
            <person name="Xie X."/>
            <person name="Xu J.R."/>
            <person name="Antoniw J."/>
            <person name="Baker S.E."/>
            <person name="Bluhm B.H."/>
            <person name="Breakspear A."/>
            <person name="Brown D.W."/>
            <person name="Butchko R.A."/>
            <person name="Chapman S."/>
            <person name="Coulson R."/>
            <person name="Coutinho P.M."/>
            <person name="Danchin E.G."/>
            <person name="Diener A."/>
            <person name="Gale L.R."/>
            <person name="Gardiner D.M."/>
            <person name="Goff S."/>
            <person name="Hammond-Kosack K.E."/>
            <person name="Hilburn K."/>
            <person name="Hua-Van A."/>
            <person name="Jonkers W."/>
            <person name="Kazan K."/>
            <person name="Kodira C.D."/>
            <person name="Koehrsen M."/>
            <person name="Kumar L."/>
            <person name="Lee Y.H."/>
            <person name="Li L."/>
            <person name="Manners J.M."/>
            <person name="Miranda-Saavedra D."/>
            <person name="Mukherjee M."/>
            <person name="Park G."/>
            <person name="Park J."/>
            <person name="Park S.Y."/>
            <person name="Proctor R.H."/>
            <person name="Regev A."/>
            <person name="Ruiz-Roldan M.C."/>
            <person name="Sain D."/>
            <person name="Sakthikumar S."/>
            <person name="Sykes S."/>
            <person name="Schwartz D.C."/>
            <person name="Turgeon B.G."/>
            <person name="Wapinski I."/>
            <person name="Yoder O."/>
            <person name="Young S."/>
            <person name="Zeng Q."/>
            <person name="Zhou S."/>
            <person name="Galagan J."/>
            <person name="Cuomo C.A."/>
            <person name="Kistler H.C."/>
            <person name="Rep M."/>
        </authorList>
    </citation>
    <scope>NUCLEOTIDE SEQUENCE [LARGE SCALE GENOMIC DNA]</scope>
    <source>
        <strain evidence="2">M3125 / FGSC 7600</strain>
    </source>
</reference>
<proteinExistence type="predicted"/>
<dbReference type="EMBL" id="DS022242">
    <property type="protein sequence ID" value="EWG36686.1"/>
    <property type="molecule type" value="Genomic_DNA"/>
</dbReference>
<dbReference type="Proteomes" id="UP000009096">
    <property type="component" value="Chromosome 1"/>
</dbReference>
<sequence length="151" mass="16856">MKNSLTNQRPRTNLTLDFEQDHALSTVPAPLSAHESIGDLIFSLLTLAKFHQTRIILSVGLIPVASDSRRSSSWSIMSIMLSSSEWRTVRKILIRLQISHHERPTVTSHSHALHGSTERTCSCQQPTYQFSTLIGCSVMAFLTASHIQLTC</sequence>
<dbReference type="VEuPathDB" id="FungiDB:FVEG_14696"/>
<protein>
    <submittedName>
        <fullName evidence="1">Uncharacterized protein</fullName>
    </submittedName>
</protein>
<dbReference type="GeneID" id="30071572"/>
<evidence type="ECO:0000313" key="2">
    <source>
        <dbReference type="Proteomes" id="UP000009096"/>
    </source>
</evidence>
<keyword evidence="2" id="KW-1185">Reference proteome</keyword>
<dbReference type="AlphaFoldDB" id="W7LDM6"/>
<dbReference type="KEGG" id="fvr:FVEG_14696"/>